<dbReference type="Proteomes" id="UP000325785">
    <property type="component" value="Chromosome"/>
</dbReference>
<reference evidence="7 9" key="2">
    <citation type="submission" date="2018-08" db="EMBL/GenBank/DDBJ databases">
        <title>Genetic Globetrotter - A new plasmid hitch-hiking vast phylogenetic and geographic distances.</title>
        <authorList>
            <person name="Vollmers J."/>
            <person name="Petersen J."/>
        </authorList>
    </citation>
    <scope>NUCLEOTIDE SEQUENCE [LARGE SCALE GENOMIC DNA]</scope>
    <source>
        <strain evidence="7 9">DSM 26383</strain>
    </source>
</reference>
<evidence type="ECO:0000313" key="8">
    <source>
        <dbReference type="Proteomes" id="UP000051401"/>
    </source>
</evidence>
<evidence type="ECO:0000256" key="2">
    <source>
        <dbReference type="ARBA" id="ARBA00023015"/>
    </source>
</evidence>
<dbReference type="Gene3D" id="3.40.190.290">
    <property type="match status" value="1"/>
</dbReference>
<dbReference type="InterPro" id="IPR005119">
    <property type="entry name" value="LysR_subst-bd"/>
</dbReference>
<dbReference type="AlphaFoldDB" id="A0A0T5P307"/>
<dbReference type="InterPro" id="IPR050950">
    <property type="entry name" value="HTH-type_LysR_regulators"/>
</dbReference>
<dbReference type="Proteomes" id="UP000051401">
    <property type="component" value="Unassembled WGS sequence"/>
</dbReference>
<organism evidence="6 8">
    <name type="scientific">Roseovarius indicus</name>
    <dbReference type="NCBI Taxonomy" id="540747"/>
    <lineage>
        <taxon>Bacteria</taxon>
        <taxon>Pseudomonadati</taxon>
        <taxon>Pseudomonadota</taxon>
        <taxon>Alphaproteobacteria</taxon>
        <taxon>Rhodobacterales</taxon>
        <taxon>Roseobacteraceae</taxon>
        <taxon>Roseovarius</taxon>
    </lineage>
</organism>
<keyword evidence="3" id="KW-0238">DNA-binding</keyword>
<dbReference type="FunFam" id="1.10.10.10:FF:000001">
    <property type="entry name" value="LysR family transcriptional regulator"/>
    <property type="match status" value="1"/>
</dbReference>
<sequence>MATRHTRIVERALTRLKLRQLRLLVAVGQHGSIQNAAQDLNISQPAATKMIQDLEYDFEVKLFDRTNRGVVPTVFGETLIRHGKLIFGQVSNAAQELDDLNEGNAGRVVVGTLLAASPSLLPLAIERLLKDRPKVAIKIVEGTHEVLMPALLSGEIDMVVGRLPSHRHRENITQEKFFDERVLAVTGTQHALAQRANVTFDELKPYGWILPPVETTLRRQTDQFFIRQGQYVPPTAIESVSYLANRSLLRTHDLIGIMPAHVAALDIQNGLLAEIDWAAPFGAGPVGVSYRGKQSLSPAGSAFLDALHAAAPGVGGINPVS</sequence>
<dbReference type="Pfam" id="PF00126">
    <property type="entry name" value="HTH_1"/>
    <property type="match status" value="1"/>
</dbReference>
<name>A0A0T5P307_9RHOB</name>
<dbReference type="Gene3D" id="1.10.10.10">
    <property type="entry name" value="Winged helix-like DNA-binding domain superfamily/Winged helix DNA-binding domain"/>
    <property type="match status" value="1"/>
</dbReference>
<dbReference type="SUPFAM" id="SSF53850">
    <property type="entry name" value="Periplasmic binding protein-like II"/>
    <property type="match status" value="1"/>
</dbReference>
<dbReference type="STRING" id="540747.SAMN04488031_106140"/>
<evidence type="ECO:0000313" key="7">
    <source>
        <dbReference type="EMBL" id="QEW25252.1"/>
    </source>
</evidence>
<dbReference type="PANTHER" id="PTHR30419:SF8">
    <property type="entry name" value="NITROGEN ASSIMILATION TRANSCRIPTIONAL ACTIVATOR-RELATED"/>
    <property type="match status" value="1"/>
</dbReference>
<dbReference type="SUPFAM" id="SSF46785">
    <property type="entry name" value="Winged helix' DNA-binding domain"/>
    <property type="match status" value="1"/>
</dbReference>
<dbReference type="GO" id="GO:0005829">
    <property type="term" value="C:cytosol"/>
    <property type="evidence" value="ECO:0007669"/>
    <property type="project" value="TreeGrafter"/>
</dbReference>
<evidence type="ECO:0000313" key="9">
    <source>
        <dbReference type="Proteomes" id="UP000325785"/>
    </source>
</evidence>
<dbReference type="EMBL" id="LAXI01000021">
    <property type="protein sequence ID" value="KRS15549.1"/>
    <property type="molecule type" value="Genomic_DNA"/>
</dbReference>
<dbReference type="InterPro" id="IPR036390">
    <property type="entry name" value="WH_DNA-bd_sf"/>
</dbReference>
<dbReference type="RefSeq" id="WP_057820109.1">
    <property type="nucleotide sequence ID" value="NZ_CAXRJZ010000131.1"/>
</dbReference>
<dbReference type="KEGG" id="rid:RIdsm_01038"/>
<dbReference type="PATRIC" id="fig|540747.5.peg.3027"/>
<keyword evidence="8" id="KW-1185">Reference proteome</keyword>
<dbReference type="EMBL" id="CP031598">
    <property type="protein sequence ID" value="QEW25252.1"/>
    <property type="molecule type" value="Genomic_DNA"/>
</dbReference>
<dbReference type="GO" id="GO:0003677">
    <property type="term" value="F:DNA binding"/>
    <property type="evidence" value="ECO:0007669"/>
    <property type="project" value="UniProtKB-KW"/>
</dbReference>
<protein>
    <submittedName>
        <fullName evidence="7">Galactose-binding protein regulator</fullName>
    </submittedName>
    <submittedName>
        <fullName evidence="6">LysR family transcriptional regulator</fullName>
    </submittedName>
</protein>
<dbReference type="GO" id="GO:0003700">
    <property type="term" value="F:DNA-binding transcription factor activity"/>
    <property type="evidence" value="ECO:0007669"/>
    <property type="project" value="InterPro"/>
</dbReference>
<accession>A0A0T5P307</accession>
<feature type="domain" description="HTH lysR-type" evidence="5">
    <location>
        <begin position="16"/>
        <end position="73"/>
    </location>
</feature>
<evidence type="ECO:0000313" key="6">
    <source>
        <dbReference type="EMBL" id="KRS15549.1"/>
    </source>
</evidence>
<dbReference type="OrthoDB" id="9814165at2"/>
<reference evidence="6 8" key="1">
    <citation type="submission" date="2015-04" db="EMBL/GenBank/DDBJ databases">
        <title>The draft genome sequence of Roseovarius indicus B108T.</title>
        <authorList>
            <person name="Li G."/>
            <person name="Lai Q."/>
            <person name="Shao Z."/>
            <person name="Yan P."/>
        </authorList>
    </citation>
    <scope>NUCLEOTIDE SEQUENCE [LARGE SCALE GENOMIC DNA]</scope>
    <source>
        <strain evidence="6 8">B108</strain>
    </source>
</reference>
<evidence type="ECO:0000256" key="1">
    <source>
        <dbReference type="ARBA" id="ARBA00009437"/>
    </source>
</evidence>
<dbReference type="InterPro" id="IPR000847">
    <property type="entry name" value="LysR_HTH_N"/>
</dbReference>
<dbReference type="InterPro" id="IPR036388">
    <property type="entry name" value="WH-like_DNA-bd_sf"/>
</dbReference>
<evidence type="ECO:0000259" key="5">
    <source>
        <dbReference type="PROSITE" id="PS50931"/>
    </source>
</evidence>
<proteinExistence type="inferred from homology"/>
<keyword evidence="2" id="KW-0805">Transcription regulation</keyword>
<dbReference type="PROSITE" id="PS50931">
    <property type="entry name" value="HTH_LYSR"/>
    <property type="match status" value="1"/>
</dbReference>
<keyword evidence="4" id="KW-0804">Transcription</keyword>
<dbReference type="PRINTS" id="PR00039">
    <property type="entry name" value="HTHLYSR"/>
</dbReference>
<dbReference type="Pfam" id="PF03466">
    <property type="entry name" value="LysR_substrate"/>
    <property type="match status" value="1"/>
</dbReference>
<gene>
    <name evidence="7" type="primary">gbpR</name>
    <name evidence="7" type="ORF">RIdsm_01038</name>
    <name evidence="6" type="ORF">XM52_23350</name>
</gene>
<comment type="similarity">
    <text evidence="1">Belongs to the LysR transcriptional regulatory family.</text>
</comment>
<evidence type="ECO:0000256" key="4">
    <source>
        <dbReference type="ARBA" id="ARBA00023163"/>
    </source>
</evidence>
<dbReference type="PANTHER" id="PTHR30419">
    <property type="entry name" value="HTH-TYPE TRANSCRIPTIONAL REGULATOR YBHD"/>
    <property type="match status" value="1"/>
</dbReference>
<evidence type="ECO:0000256" key="3">
    <source>
        <dbReference type="ARBA" id="ARBA00023125"/>
    </source>
</evidence>